<name>A0ABY8GJB1_EDWIC</name>
<accession>A0ABY8GJB1</accession>
<evidence type="ECO:0000313" key="2">
    <source>
        <dbReference type="Proteomes" id="UP001222680"/>
    </source>
</evidence>
<dbReference type="Proteomes" id="UP001222680">
    <property type="component" value="Chromosome"/>
</dbReference>
<sequence length="70" mass="8243">MADPHSDQLSKWHSLLKANRYWLLITLGYLALAEQPYRLALRRDPLNGRVLRKFVSIYQQKSPDKTLAYL</sequence>
<evidence type="ECO:0000313" key="1">
    <source>
        <dbReference type="EMBL" id="WFN97573.1"/>
    </source>
</evidence>
<gene>
    <name evidence="1" type="ORF">MAY91_06015</name>
</gene>
<keyword evidence="2" id="KW-1185">Reference proteome</keyword>
<dbReference type="RefSeq" id="WP_035609227.1">
    <property type="nucleotide sequence ID" value="NZ_CM125427.1"/>
</dbReference>
<dbReference type="GeneID" id="69540586"/>
<dbReference type="EMBL" id="CP092014">
    <property type="protein sequence ID" value="WFN97573.1"/>
    <property type="molecule type" value="Genomic_DNA"/>
</dbReference>
<reference evidence="1 2" key="1">
    <citation type="submission" date="2022-02" db="EMBL/GenBank/DDBJ databases">
        <title>Phenotypic, genotypic and serological characterization of Edwardsiella ictaluri from catfish and ornamental fish species.</title>
        <authorList>
            <person name="Rose D."/>
            <person name="Tekedar H.C."/>
            <person name="Waldbieser G.C."/>
            <person name="Aarattuthodi S."/>
            <person name="Griffin M.J."/>
        </authorList>
    </citation>
    <scope>NUCLEOTIDE SEQUENCE [LARGE SCALE GENOMIC DNA]</scope>
    <source>
        <strain evidence="1 2">13 TAL-140 K3</strain>
    </source>
</reference>
<proteinExistence type="predicted"/>
<organism evidence="1 2">
    <name type="scientific">Edwardsiella ictaluri</name>
    <dbReference type="NCBI Taxonomy" id="67780"/>
    <lineage>
        <taxon>Bacteria</taxon>
        <taxon>Pseudomonadati</taxon>
        <taxon>Pseudomonadota</taxon>
        <taxon>Gammaproteobacteria</taxon>
        <taxon>Enterobacterales</taxon>
        <taxon>Hafniaceae</taxon>
        <taxon>Edwardsiella</taxon>
    </lineage>
</organism>
<protein>
    <submittedName>
        <fullName evidence="1">Uncharacterized protein</fullName>
    </submittedName>
</protein>